<comment type="similarity">
    <text evidence="3">Belongs to the acylphosphatase family.</text>
</comment>
<dbReference type="PANTHER" id="PTHR47268">
    <property type="entry name" value="ACYLPHOSPHATASE"/>
    <property type="match status" value="1"/>
</dbReference>
<evidence type="ECO:0000256" key="1">
    <source>
        <dbReference type="PROSITE-ProRule" id="PRU00520"/>
    </source>
</evidence>
<organism evidence="5 6">
    <name type="scientific">Phyllosticta capitalensis</name>
    <dbReference type="NCBI Taxonomy" id="121624"/>
    <lineage>
        <taxon>Eukaryota</taxon>
        <taxon>Fungi</taxon>
        <taxon>Dikarya</taxon>
        <taxon>Ascomycota</taxon>
        <taxon>Pezizomycotina</taxon>
        <taxon>Dothideomycetes</taxon>
        <taxon>Dothideomycetes incertae sedis</taxon>
        <taxon>Botryosphaeriales</taxon>
        <taxon>Phyllostictaceae</taxon>
        <taxon>Phyllosticta</taxon>
    </lineage>
</organism>
<feature type="active site" evidence="1">
    <location>
        <position position="19"/>
    </location>
</feature>
<dbReference type="InterPro" id="IPR017968">
    <property type="entry name" value="Acylphosphatase_CS"/>
</dbReference>
<gene>
    <name evidence="5" type="ORF">HDK90DRAFT_513689</name>
</gene>
<evidence type="ECO:0000313" key="5">
    <source>
        <dbReference type="EMBL" id="KAK8227123.1"/>
    </source>
</evidence>
<dbReference type="Pfam" id="PF00708">
    <property type="entry name" value="Acylphosphatase"/>
    <property type="match status" value="1"/>
</dbReference>
<reference evidence="5 6" key="1">
    <citation type="submission" date="2024-04" db="EMBL/GenBank/DDBJ databases">
        <title>Phyllosticta paracitricarpa is synonymous to the EU quarantine fungus P. citricarpa based on phylogenomic analyses.</title>
        <authorList>
            <consortium name="Lawrence Berkeley National Laboratory"/>
            <person name="Van Ingen-Buijs V.A."/>
            <person name="Van Westerhoven A.C."/>
            <person name="Haridas S."/>
            <person name="Skiadas P."/>
            <person name="Martin F."/>
            <person name="Groenewald J.Z."/>
            <person name="Crous P.W."/>
            <person name="Seidl M.F."/>
        </authorList>
    </citation>
    <scope>NUCLEOTIDE SEQUENCE [LARGE SCALE GENOMIC DNA]</scope>
    <source>
        <strain evidence="5 6">CBS 123374</strain>
    </source>
</reference>
<accession>A0ABR1YDS3</accession>
<keyword evidence="1 2" id="KW-0378">Hydrolase</keyword>
<dbReference type="EMBL" id="JBBWRZ010000010">
    <property type="protein sequence ID" value="KAK8227123.1"/>
    <property type="molecule type" value="Genomic_DNA"/>
</dbReference>
<dbReference type="PROSITE" id="PS00151">
    <property type="entry name" value="ACYLPHOSPHATASE_2"/>
    <property type="match status" value="1"/>
</dbReference>
<feature type="active site" evidence="1">
    <location>
        <position position="38"/>
    </location>
</feature>
<protein>
    <recommendedName>
        <fullName evidence="1 2">Acylphosphatase</fullName>
        <ecNumber evidence="1 2">3.6.1.7</ecNumber>
    </recommendedName>
</protein>
<dbReference type="PANTHER" id="PTHR47268:SF4">
    <property type="entry name" value="ACYLPHOSPHATASE"/>
    <property type="match status" value="1"/>
</dbReference>
<comment type="catalytic activity">
    <reaction evidence="1 2">
        <text>an acyl phosphate + H2O = a carboxylate + phosphate + H(+)</text>
        <dbReference type="Rhea" id="RHEA:14965"/>
        <dbReference type="ChEBI" id="CHEBI:15377"/>
        <dbReference type="ChEBI" id="CHEBI:15378"/>
        <dbReference type="ChEBI" id="CHEBI:29067"/>
        <dbReference type="ChEBI" id="CHEBI:43474"/>
        <dbReference type="ChEBI" id="CHEBI:59918"/>
        <dbReference type="EC" id="3.6.1.7"/>
    </reaction>
</comment>
<evidence type="ECO:0000256" key="2">
    <source>
        <dbReference type="RuleBase" id="RU000553"/>
    </source>
</evidence>
<dbReference type="SUPFAM" id="SSF54975">
    <property type="entry name" value="Acylphosphatase/BLUF domain-like"/>
    <property type="match status" value="1"/>
</dbReference>
<keyword evidence="6" id="KW-1185">Reference proteome</keyword>
<name>A0ABR1YDS3_9PEZI</name>
<dbReference type="InterPro" id="IPR036046">
    <property type="entry name" value="Acylphosphatase-like_dom_sf"/>
</dbReference>
<dbReference type="PROSITE" id="PS51160">
    <property type="entry name" value="ACYLPHOSPHATASE_3"/>
    <property type="match status" value="1"/>
</dbReference>
<proteinExistence type="inferred from homology"/>
<dbReference type="Proteomes" id="UP001492380">
    <property type="component" value="Unassembled WGS sequence"/>
</dbReference>
<dbReference type="Gene3D" id="3.30.70.100">
    <property type="match status" value="1"/>
</dbReference>
<feature type="domain" description="Acylphosphatase-like" evidence="4">
    <location>
        <begin position="4"/>
        <end position="90"/>
    </location>
</feature>
<evidence type="ECO:0000256" key="3">
    <source>
        <dbReference type="RuleBase" id="RU004168"/>
    </source>
</evidence>
<evidence type="ECO:0000259" key="4">
    <source>
        <dbReference type="PROSITE" id="PS51160"/>
    </source>
</evidence>
<dbReference type="EC" id="3.6.1.7" evidence="1 2"/>
<sequence length="90" mass="9633">MSKRISFQVTGRVQGVFFRASTVEAAQKIGGLMGYVRNASDGSVVGEAQGGEDQLSQFVQYLHQGPPAAKVDRVLQSDVEPKSGESGFEQ</sequence>
<dbReference type="PROSITE" id="PS00150">
    <property type="entry name" value="ACYLPHOSPHATASE_1"/>
    <property type="match status" value="1"/>
</dbReference>
<dbReference type="InterPro" id="IPR020456">
    <property type="entry name" value="Acylphosphatase"/>
</dbReference>
<dbReference type="InterPro" id="IPR001792">
    <property type="entry name" value="Acylphosphatase-like_dom"/>
</dbReference>
<comment type="caution">
    <text evidence="5">The sequence shown here is derived from an EMBL/GenBank/DDBJ whole genome shotgun (WGS) entry which is preliminary data.</text>
</comment>
<evidence type="ECO:0000313" key="6">
    <source>
        <dbReference type="Proteomes" id="UP001492380"/>
    </source>
</evidence>